<accession>A0A9P5P135</accession>
<name>A0A9P5P135_GYMJU</name>
<evidence type="ECO:0000313" key="1">
    <source>
        <dbReference type="EMBL" id="KAF8911663.1"/>
    </source>
</evidence>
<proteinExistence type="predicted"/>
<comment type="caution">
    <text evidence="1">The sequence shown here is derived from an EMBL/GenBank/DDBJ whole genome shotgun (WGS) entry which is preliminary data.</text>
</comment>
<dbReference type="OrthoDB" id="2596179at2759"/>
<reference evidence="1" key="1">
    <citation type="submission" date="2020-11" db="EMBL/GenBank/DDBJ databases">
        <authorList>
            <consortium name="DOE Joint Genome Institute"/>
            <person name="Ahrendt S."/>
            <person name="Riley R."/>
            <person name="Andreopoulos W."/>
            <person name="LaButti K."/>
            <person name="Pangilinan J."/>
            <person name="Ruiz-duenas F.J."/>
            <person name="Barrasa J.M."/>
            <person name="Sanchez-Garcia M."/>
            <person name="Camarero S."/>
            <person name="Miyauchi S."/>
            <person name="Serrano A."/>
            <person name="Linde D."/>
            <person name="Babiker R."/>
            <person name="Drula E."/>
            <person name="Ayuso-Fernandez I."/>
            <person name="Pacheco R."/>
            <person name="Padilla G."/>
            <person name="Ferreira P."/>
            <person name="Barriuso J."/>
            <person name="Kellner H."/>
            <person name="Castanera R."/>
            <person name="Alfaro M."/>
            <person name="Ramirez L."/>
            <person name="Pisabarro A.G."/>
            <person name="Kuo A."/>
            <person name="Tritt A."/>
            <person name="Lipzen A."/>
            <person name="He G."/>
            <person name="Yan M."/>
            <person name="Ng V."/>
            <person name="Cullen D."/>
            <person name="Martin F."/>
            <person name="Rosso M.-N."/>
            <person name="Henrissat B."/>
            <person name="Hibbett D."/>
            <person name="Martinez A.T."/>
            <person name="Grigoriev I.V."/>
        </authorList>
    </citation>
    <scope>NUCLEOTIDE SEQUENCE</scope>
    <source>
        <strain evidence="1">AH 44721</strain>
    </source>
</reference>
<evidence type="ECO:0000313" key="2">
    <source>
        <dbReference type="Proteomes" id="UP000724874"/>
    </source>
</evidence>
<keyword evidence="2" id="KW-1185">Reference proteome</keyword>
<dbReference type="Proteomes" id="UP000724874">
    <property type="component" value="Unassembled WGS sequence"/>
</dbReference>
<protein>
    <submittedName>
        <fullName evidence="1">Uncharacterized protein</fullName>
    </submittedName>
</protein>
<organism evidence="1 2">
    <name type="scientific">Gymnopilus junonius</name>
    <name type="common">Spectacular rustgill mushroom</name>
    <name type="synonym">Gymnopilus spectabilis subsp. junonius</name>
    <dbReference type="NCBI Taxonomy" id="109634"/>
    <lineage>
        <taxon>Eukaryota</taxon>
        <taxon>Fungi</taxon>
        <taxon>Dikarya</taxon>
        <taxon>Basidiomycota</taxon>
        <taxon>Agaricomycotina</taxon>
        <taxon>Agaricomycetes</taxon>
        <taxon>Agaricomycetidae</taxon>
        <taxon>Agaricales</taxon>
        <taxon>Agaricineae</taxon>
        <taxon>Hymenogastraceae</taxon>
        <taxon>Gymnopilus</taxon>
    </lineage>
</organism>
<gene>
    <name evidence="1" type="ORF">CPB84DRAFT_1842139</name>
</gene>
<dbReference type="AlphaFoldDB" id="A0A9P5P135"/>
<dbReference type="EMBL" id="JADNYJ010000004">
    <property type="protein sequence ID" value="KAF8911663.1"/>
    <property type="molecule type" value="Genomic_DNA"/>
</dbReference>
<sequence>MIARLTILESIKHQLESPDALSSDHLERLRKLAKIQAEGVKAASGGTVVAAESKDEVKWSDIFRGKKPVETEGVNKWEKQDIETLQKELSK</sequence>